<comment type="caution">
    <text evidence="1">The sequence shown here is derived from an EMBL/GenBank/DDBJ whole genome shotgun (WGS) entry which is preliminary data.</text>
</comment>
<dbReference type="AlphaFoldDB" id="A0ABD1ALK0"/>
<evidence type="ECO:0008006" key="3">
    <source>
        <dbReference type="Google" id="ProtNLM"/>
    </source>
</evidence>
<keyword evidence="2" id="KW-1185">Reference proteome</keyword>
<sequence>MTTSAGKTKFVLNASAPAFPPVKPDRRCLFLTFSYGFPLTEGQIFSYFTRMYGPYVEEVFVYKPRPVGKVAKPSLFGKIMFKFPIIPDNVMGTKERVCFVIDGIPIQCKRFVSKKTKTATTANAASSSDGHE</sequence>
<evidence type="ECO:0000313" key="2">
    <source>
        <dbReference type="Proteomes" id="UP001558713"/>
    </source>
</evidence>
<reference evidence="1 2" key="1">
    <citation type="submission" date="2024-04" db="EMBL/GenBank/DDBJ databases">
        <title>Genome assembly C_amara_ONT_v2.</title>
        <authorList>
            <person name="Yant L."/>
            <person name="Moore C."/>
            <person name="Slenker M."/>
        </authorList>
    </citation>
    <scope>NUCLEOTIDE SEQUENCE [LARGE SCALE GENOMIC DNA]</scope>
    <source>
        <tissue evidence="1">Leaf</tissue>
    </source>
</reference>
<dbReference type="Proteomes" id="UP001558713">
    <property type="component" value="Unassembled WGS sequence"/>
</dbReference>
<organism evidence="1 2">
    <name type="scientific">Cardamine amara subsp. amara</name>
    <dbReference type="NCBI Taxonomy" id="228776"/>
    <lineage>
        <taxon>Eukaryota</taxon>
        <taxon>Viridiplantae</taxon>
        <taxon>Streptophyta</taxon>
        <taxon>Embryophyta</taxon>
        <taxon>Tracheophyta</taxon>
        <taxon>Spermatophyta</taxon>
        <taxon>Magnoliopsida</taxon>
        <taxon>eudicotyledons</taxon>
        <taxon>Gunneridae</taxon>
        <taxon>Pentapetalae</taxon>
        <taxon>rosids</taxon>
        <taxon>malvids</taxon>
        <taxon>Brassicales</taxon>
        <taxon>Brassicaceae</taxon>
        <taxon>Cardamineae</taxon>
        <taxon>Cardamine</taxon>
    </lineage>
</organism>
<dbReference type="PANTHER" id="PTHR33527:SF45">
    <property type="entry name" value="RRM DOMAIN-CONTAINING PROTEIN"/>
    <property type="match status" value="1"/>
</dbReference>
<protein>
    <recommendedName>
        <fullName evidence="3">RRM domain-containing protein</fullName>
    </recommendedName>
</protein>
<evidence type="ECO:0000313" key="1">
    <source>
        <dbReference type="EMBL" id="KAL1200605.1"/>
    </source>
</evidence>
<accession>A0ABD1ALK0</accession>
<proteinExistence type="predicted"/>
<gene>
    <name evidence="1" type="ORF">V5N11_019797</name>
</gene>
<dbReference type="EMBL" id="JBANAX010000614">
    <property type="protein sequence ID" value="KAL1200605.1"/>
    <property type="molecule type" value="Genomic_DNA"/>
</dbReference>
<dbReference type="PANTHER" id="PTHR33527">
    <property type="entry name" value="OS07G0274300 PROTEIN"/>
    <property type="match status" value="1"/>
</dbReference>
<name>A0ABD1ALK0_CARAN</name>